<evidence type="ECO:0000313" key="2">
    <source>
        <dbReference type="EMBL" id="TMW57898.1"/>
    </source>
</evidence>
<dbReference type="Proteomes" id="UP000794436">
    <property type="component" value="Unassembled WGS sequence"/>
</dbReference>
<dbReference type="OrthoDB" id="148089at2759"/>
<proteinExistence type="predicted"/>
<accession>A0A8K1FGL6</accession>
<gene>
    <name evidence="2" type="ORF">Poli38472_013372</name>
</gene>
<protein>
    <submittedName>
        <fullName evidence="2">Uncharacterized protein</fullName>
    </submittedName>
</protein>
<sequence length="405" mass="46435">MKSTQSISTAFLLTHFLEYRLSGRSPWPSSSRNARLDVRRIQFTNMTTENTTSLTQLSRVRAPLTDEEKRERQRMHVRKSYYRKLNLLQSLREEVERLEEEYAEIVHQVKLKEAVSFITDGSAESESIAALYADALEVKKELNQQNEAMRMVLGEYQGFARQMREFMTPVVESKAEETGEQSEGTLALTNEDPTIVVPMLEVPLTPAFCRKVTDQTHEEVSRFRQRPDFQTTGMSAFGWRDRSLREGEWLKFLLKKTFRHESARELTARSWNFLSSPKHMQGLHSASMNPRVFTIQKVDDQNAVMMRVLSGPDGLSQVKFLFMLSLFEIPTGHCIILRSIDQGLLAPYENPPGVIEHWMDCYVWITFERAGDDDQHCVTSFGGDVPYSVGIGAIQTSSKAYPTII</sequence>
<feature type="coiled-coil region" evidence="1">
    <location>
        <begin position="81"/>
        <end position="115"/>
    </location>
</feature>
<organism evidence="2 3">
    <name type="scientific">Pythium oligandrum</name>
    <name type="common">Mycoparasitic fungus</name>
    <dbReference type="NCBI Taxonomy" id="41045"/>
    <lineage>
        <taxon>Eukaryota</taxon>
        <taxon>Sar</taxon>
        <taxon>Stramenopiles</taxon>
        <taxon>Oomycota</taxon>
        <taxon>Peronosporomycetes</taxon>
        <taxon>Pythiales</taxon>
        <taxon>Pythiaceae</taxon>
        <taxon>Pythium</taxon>
    </lineage>
</organism>
<reference evidence="2" key="1">
    <citation type="submission" date="2019-03" db="EMBL/GenBank/DDBJ databases">
        <title>Long read genome sequence of the mycoparasitic Pythium oligandrum ATCC 38472 isolated from sugarbeet rhizosphere.</title>
        <authorList>
            <person name="Gaulin E."/>
        </authorList>
    </citation>
    <scope>NUCLEOTIDE SEQUENCE</scope>
    <source>
        <strain evidence="2">ATCC 38472_TT</strain>
    </source>
</reference>
<evidence type="ECO:0000256" key="1">
    <source>
        <dbReference type="SAM" id="Coils"/>
    </source>
</evidence>
<evidence type="ECO:0000313" key="3">
    <source>
        <dbReference type="Proteomes" id="UP000794436"/>
    </source>
</evidence>
<comment type="caution">
    <text evidence="2">The sequence shown here is derived from an EMBL/GenBank/DDBJ whole genome shotgun (WGS) entry which is preliminary data.</text>
</comment>
<dbReference type="AlphaFoldDB" id="A0A8K1FGL6"/>
<keyword evidence="3" id="KW-1185">Reference proteome</keyword>
<dbReference type="EMBL" id="SPLM01000113">
    <property type="protein sequence ID" value="TMW57898.1"/>
    <property type="molecule type" value="Genomic_DNA"/>
</dbReference>
<keyword evidence="1" id="KW-0175">Coiled coil</keyword>
<name>A0A8K1FGL6_PYTOL</name>